<feature type="region of interest" description="Disordered" evidence="1">
    <location>
        <begin position="199"/>
        <end position="396"/>
    </location>
</feature>
<feature type="compositionally biased region" description="Basic and acidic residues" evidence="1">
    <location>
        <begin position="39"/>
        <end position="95"/>
    </location>
</feature>
<feature type="compositionally biased region" description="Polar residues" evidence="1">
    <location>
        <begin position="323"/>
        <end position="335"/>
    </location>
</feature>
<proteinExistence type="predicted"/>
<gene>
    <name evidence="2" type="ORF">FH972_014958</name>
</gene>
<evidence type="ECO:0000256" key="1">
    <source>
        <dbReference type="SAM" id="MobiDB-lite"/>
    </source>
</evidence>
<protein>
    <submittedName>
        <fullName evidence="2">Uncharacterized protein</fullName>
    </submittedName>
</protein>
<feature type="compositionally biased region" description="Basic and acidic residues" evidence="1">
    <location>
        <begin position="12"/>
        <end position="31"/>
    </location>
</feature>
<reference evidence="2 3" key="1">
    <citation type="submission" date="2019-06" db="EMBL/GenBank/DDBJ databases">
        <title>A chromosomal-level reference genome of Carpinus fangiana (Coryloideae, Betulaceae).</title>
        <authorList>
            <person name="Yang X."/>
            <person name="Wang Z."/>
            <person name="Zhang L."/>
            <person name="Hao G."/>
            <person name="Liu J."/>
            <person name="Yang Y."/>
        </authorList>
    </citation>
    <scope>NUCLEOTIDE SEQUENCE [LARGE SCALE GENOMIC DNA]</scope>
    <source>
        <strain evidence="2">Cfa_2016G</strain>
        <tissue evidence="2">Leaf</tissue>
    </source>
</reference>
<accession>A0A5N6RD32</accession>
<evidence type="ECO:0000313" key="2">
    <source>
        <dbReference type="EMBL" id="KAE8076296.1"/>
    </source>
</evidence>
<keyword evidence="3" id="KW-1185">Reference proteome</keyword>
<feature type="compositionally biased region" description="Basic and acidic residues" evidence="1">
    <location>
        <begin position="102"/>
        <end position="130"/>
    </location>
</feature>
<dbReference type="PANTHER" id="PTHR34660">
    <property type="entry name" value="MYB-LIKE PROTEIN X"/>
    <property type="match status" value="1"/>
</dbReference>
<feature type="compositionally biased region" description="Basic and acidic residues" evidence="1">
    <location>
        <begin position="378"/>
        <end position="387"/>
    </location>
</feature>
<feature type="region of interest" description="Disordered" evidence="1">
    <location>
        <begin position="1"/>
        <end position="150"/>
    </location>
</feature>
<dbReference type="EMBL" id="CM017326">
    <property type="protein sequence ID" value="KAE8076296.1"/>
    <property type="molecule type" value="Genomic_DNA"/>
</dbReference>
<dbReference type="OrthoDB" id="1913135at2759"/>
<dbReference type="Proteomes" id="UP000327013">
    <property type="component" value="Chromosome 6"/>
</dbReference>
<dbReference type="AlphaFoldDB" id="A0A5N6RD32"/>
<name>A0A5N6RD32_9ROSI</name>
<feature type="compositionally biased region" description="Pro residues" evidence="1">
    <location>
        <begin position="1"/>
        <end position="11"/>
    </location>
</feature>
<evidence type="ECO:0000313" key="3">
    <source>
        <dbReference type="Proteomes" id="UP000327013"/>
    </source>
</evidence>
<feature type="compositionally biased region" description="Basic and acidic residues" evidence="1">
    <location>
        <begin position="251"/>
        <end position="319"/>
    </location>
</feature>
<dbReference type="PANTHER" id="PTHR34660:SF3">
    <property type="entry name" value="RRM DOMAIN-CONTAINING PROTEIN"/>
    <property type="match status" value="1"/>
</dbReference>
<feature type="compositionally biased region" description="Basic and acidic residues" evidence="1">
    <location>
        <begin position="204"/>
        <end position="218"/>
    </location>
</feature>
<feature type="compositionally biased region" description="Basic and acidic residues" evidence="1">
    <location>
        <begin position="345"/>
        <end position="354"/>
    </location>
</feature>
<organism evidence="2 3">
    <name type="scientific">Carpinus fangiana</name>
    <dbReference type="NCBI Taxonomy" id="176857"/>
    <lineage>
        <taxon>Eukaryota</taxon>
        <taxon>Viridiplantae</taxon>
        <taxon>Streptophyta</taxon>
        <taxon>Embryophyta</taxon>
        <taxon>Tracheophyta</taxon>
        <taxon>Spermatophyta</taxon>
        <taxon>Magnoliopsida</taxon>
        <taxon>eudicotyledons</taxon>
        <taxon>Gunneridae</taxon>
        <taxon>Pentapetalae</taxon>
        <taxon>rosids</taxon>
        <taxon>fabids</taxon>
        <taxon>Fagales</taxon>
        <taxon>Betulaceae</taxon>
        <taxon>Carpinus</taxon>
    </lineage>
</organism>
<sequence>MSRCFPFPPPGYEKKARTEDVDLLKKENEREKKHKKEKRDKEKREGKEKREKDRSDGKHKEKKDKKEKSRDKKKDKEKDRDKDKEKNSAPDEKRLTGQAEGHTGEKLIQKEERDKEERDKCKNSISEKRFVGQFSGYNAEKLSDSSHLAKETMDSKFVQELGRRIKDDDRATENKMVEKFTNMDRKKDEEMVKLLAKGTATWAEGKEKNRKNDDRKMDGQGINCEARFSGNSMGQNPVGVFQTRVEGMLRPFEKKVEEKEKTKEKEGDDKRGDKRKDKDRQKKSQGKDKDRDKEKKKEKAKVKNDQKNTEHYRLKESNKSDLIGSQNIKTSQLPKDSNKIAASEENLKKRKEVETNGVLHASDVRPNKLARPTSSSHRLPENGRTMDHSQTSITNASDRHVAASNLKVDNKERKINGIIDQPSSVSSKKPMFATAQADQIAEAAAKPPHPDSKYLSLVYTIPKMEEWSDYDDQEWLFSNNGYQSELPKVGSSGVEETPEVWAEAMRIESADVCALPYVIPY</sequence>
<feature type="compositionally biased region" description="Basic and acidic residues" evidence="1">
    <location>
        <begin position="141"/>
        <end position="150"/>
    </location>
</feature>